<keyword evidence="4" id="KW-0862">Zinc</keyword>
<keyword evidence="3 5" id="KW-0863">Zinc-finger</keyword>
<dbReference type="OrthoDB" id="5876240at2759"/>
<dbReference type="AlphaFoldDB" id="A0A7R9BES5"/>
<dbReference type="PROSITE" id="PS50157">
    <property type="entry name" value="ZINC_FINGER_C2H2_2"/>
    <property type="match status" value="5"/>
</dbReference>
<feature type="domain" description="C2H2-type" evidence="7">
    <location>
        <begin position="336"/>
        <end position="364"/>
    </location>
</feature>
<proteinExistence type="predicted"/>
<keyword evidence="1" id="KW-0479">Metal-binding</keyword>
<name>A0A7R9BES5_9CRUS</name>
<feature type="domain" description="C2H2-type" evidence="7">
    <location>
        <begin position="538"/>
        <end position="566"/>
    </location>
</feature>
<dbReference type="EMBL" id="OA882056">
    <property type="protein sequence ID" value="CAD7272323.1"/>
    <property type="molecule type" value="Genomic_DNA"/>
</dbReference>
<dbReference type="EMBL" id="CAJPEX010000019">
    <property type="protein sequence ID" value="CAG0912475.1"/>
    <property type="molecule type" value="Genomic_DNA"/>
</dbReference>
<sequence>MNAYDLSDALSSGDIVRERGVSRSEAHRRSISSMSTCSITSQKSSRVPVSTRILRPPSAQKLLPSGENGFPKKSLSNVQFGRLRHLTNLRDREISNNVPLELDLETDDHLDEPDVSFVRVARVYGRSGNRRGHFCHDDDDRRRMDYERHCVSPLNVYPHRARRVESIHRYAVRCDRENDERLQRRLIAMNDGISDGRFYNASRSSNQRPIDGKIFANPMESMTVPARTSRLANPSQVAFFNTINVGNLKDNIYFISGDANSESSPAGLKRRPKVAPNLPGSPKKRRFTPDVSECFKCPDCSFISLFEEDVVRHVEEFHQDDYRQARNPTSIADVEVRCMDCSEIFSSIGELKRHVWKSHGTGKIMFQAVPVQVENSTVWDSDEEDRSNDSPFSRIDEDSPACHEWSPVSEYSDNIGVDSEQNDSKPSIADSGLGNGSDCSSPPPGSCDARVFECGVQHCRVKFASLEDVQTHRKCHKDGVFICQTCQETYSEWVKLSMHMWKQHSIDVGLLKCRLCKFKHASENGINAHQSVHQRYQIHCSICDRNFRSSESCQKHMVKFHQSEQIEFSCTDCPRRFFSHRLLMRHVDRTHLKLRDFKCSACSATFVDKHRLEIHVRSHTGSKPLCCNQCSFRTRHPSNLARHLKNHDGATPYSCPECSFKSIHPHPFKSHVAKMHPDKVATILSVCPVCCKNYMNADTLARHLVSVHPEYRCVSPKVPRDDTSSAAISEQIGNDPTASAVGDAQTLTDELHVDPEVVEWFLTTPNGNIEVLPMGHPDYHMLDAVPVGELNLNPESFDSELDLKQAEIQNALRCGSEIDARTLEATEVEVHSFRVLLGWFLVVNASFLLECDANTRVDGMWLSMEIEEIGDGVGVILLNLSRNA</sequence>
<evidence type="ECO:0000256" key="4">
    <source>
        <dbReference type="ARBA" id="ARBA00022833"/>
    </source>
</evidence>
<accession>A0A7R9BES5</accession>
<feature type="domain" description="C2H2-type" evidence="7">
    <location>
        <begin position="597"/>
        <end position="624"/>
    </location>
</feature>
<feature type="region of interest" description="Disordered" evidence="6">
    <location>
        <begin position="262"/>
        <end position="284"/>
    </location>
</feature>
<keyword evidence="2" id="KW-0677">Repeat</keyword>
<feature type="region of interest" description="Disordered" evidence="6">
    <location>
        <begin position="376"/>
        <end position="439"/>
    </location>
</feature>
<feature type="domain" description="C2H2-type" evidence="7">
    <location>
        <begin position="625"/>
        <end position="652"/>
    </location>
</feature>
<dbReference type="Gene3D" id="3.30.160.60">
    <property type="entry name" value="Classic Zinc Finger"/>
    <property type="match status" value="5"/>
</dbReference>
<dbReference type="SMART" id="SM00355">
    <property type="entry name" value="ZnF_C2H2"/>
    <property type="match status" value="11"/>
</dbReference>
<dbReference type="GO" id="GO:0008270">
    <property type="term" value="F:zinc ion binding"/>
    <property type="evidence" value="ECO:0007669"/>
    <property type="project" value="UniProtKB-KW"/>
</dbReference>
<dbReference type="PROSITE" id="PS00028">
    <property type="entry name" value="ZINC_FINGER_C2H2_1"/>
    <property type="match status" value="7"/>
</dbReference>
<dbReference type="SUPFAM" id="SSF57667">
    <property type="entry name" value="beta-beta-alpha zinc fingers"/>
    <property type="match status" value="2"/>
</dbReference>
<protein>
    <recommendedName>
        <fullName evidence="7">C2H2-type domain-containing protein</fullName>
    </recommendedName>
</protein>
<evidence type="ECO:0000256" key="1">
    <source>
        <dbReference type="ARBA" id="ARBA00022723"/>
    </source>
</evidence>
<feature type="compositionally biased region" description="Low complexity" evidence="6">
    <location>
        <begin position="31"/>
        <end position="45"/>
    </location>
</feature>
<organism evidence="8">
    <name type="scientific">Notodromas monacha</name>
    <dbReference type="NCBI Taxonomy" id="399045"/>
    <lineage>
        <taxon>Eukaryota</taxon>
        <taxon>Metazoa</taxon>
        <taxon>Ecdysozoa</taxon>
        <taxon>Arthropoda</taxon>
        <taxon>Crustacea</taxon>
        <taxon>Oligostraca</taxon>
        <taxon>Ostracoda</taxon>
        <taxon>Podocopa</taxon>
        <taxon>Podocopida</taxon>
        <taxon>Cypridocopina</taxon>
        <taxon>Cypridoidea</taxon>
        <taxon>Cyprididae</taxon>
        <taxon>Notodromas</taxon>
    </lineage>
</organism>
<dbReference type="PANTHER" id="PTHR24379">
    <property type="entry name" value="KRAB AND ZINC FINGER DOMAIN-CONTAINING"/>
    <property type="match status" value="1"/>
</dbReference>
<evidence type="ECO:0000313" key="9">
    <source>
        <dbReference type="Proteomes" id="UP000678499"/>
    </source>
</evidence>
<keyword evidence="9" id="KW-1185">Reference proteome</keyword>
<feature type="region of interest" description="Disordered" evidence="6">
    <location>
        <begin position="19"/>
        <end position="47"/>
    </location>
</feature>
<evidence type="ECO:0000256" key="5">
    <source>
        <dbReference type="PROSITE-ProRule" id="PRU00042"/>
    </source>
</evidence>
<dbReference type="PANTHER" id="PTHR24379:SF121">
    <property type="entry name" value="C2H2-TYPE DOMAIN-CONTAINING PROTEIN"/>
    <property type="match status" value="1"/>
</dbReference>
<dbReference type="InterPro" id="IPR036236">
    <property type="entry name" value="Znf_C2H2_sf"/>
</dbReference>
<evidence type="ECO:0000256" key="3">
    <source>
        <dbReference type="ARBA" id="ARBA00022771"/>
    </source>
</evidence>
<feature type="compositionally biased region" description="Basic and acidic residues" evidence="6">
    <location>
        <begin position="19"/>
        <end position="28"/>
    </location>
</feature>
<dbReference type="InterPro" id="IPR013087">
    <property type="entry name" value="Znf_C2H2_type"/>
</dbReference>
<evidence type="ECO:0000256" key="2">
    <source>
        <dbReference type="ARBA" id="ARBA00022737"/>
    </source>
</evidence>
<gene>
    <name evidence="8" type="ORF">NMOB1V02_LOCUS265</name>
</gene>
<evidence type="ECO:0000313" key="8">
    <source>
        <dbReference type="EMBL" id="CAD7272323.1"/>
    </source>
</evidence>
<reference evidence="8" key="1">
    <citation type="submission" date="2020-11" db="EMBL/GenBank/DDBJ databases">
        <authorList>
            <person name="Tran Van P."/>
        </authorList>
    </citation>
    <scope>NUCLEOTIDE SEQUENCE</scope>
</reference>
<evidence type="ECO:0000259" key="7">
    <source>
        <dbReference type="PROSITE" id="PS50157"/>
    </source>
</evidence>
<dbReference type="Proteomes" id="UP000678499">
    <property type="component" value="Unassembled WGS sequence"/>
</dbReference>
<evidence type="ECO:0000256" key="6">
    <source>
        <dbReference type="SAM" id="MobiDB-lite"/>
    </source>
</evidence>
<feature type="domain" description="C2H2-type" evidence="7">
    <location>
        <begin position="568"/>
        <end position="596"/>
    </location>
</feature>